<evidence type="ECO:0000313" key="1">
    <source>
        <dbReference type="EMBL" id="KAJ0102590.1"/>
    </source>
</evidence>
<dbReference type="Proteomes" id="UP001164250">
    <property type="component" value="Chromosome 3"/>
</dbReference>
<keyword evidence="2" id="KW-1185">Reference proteome</keyword>
<gene>
    <name evidence="1" type="ORF">Patl1_05392</name>
</gene>
<name>A0ACC1BU53_9ROSI</name>
<protein>
    <submittedName>
        <fullName evidence="1">Uncharacterized protein</fullName>
    </submittedName>
</protein>
<proteinExistence type="predicted"/>
<sequence length="51" mass="6000">MSRLTTMKFDGSRSMYEHVIEISNIKARIRNMGMSMDESFLVQFIINYLPP</sequence>
<accession>A0ACC1BU53</accession>
<reference evidence="2" key="1">
    <citation type="journal article" date="2023" name="G3 (Bethesda)">
        <title>Genome assembly and association tests identify interacting loci associated with vigor, precocity, and sex in interspecific pistachio rootstocks.</title>
        <authorList>
            <person name="Palmer W."/>
            <person name="Jacygrad E."/>
            <person name="Sagayaradj S."/>
            <person name="Cavanaugh K."/>
            <person name="Han R."/>
            <person name="Bertier L."/>
            <person name="Beede B."/>
            <person name="Kafkas S."/>
            <person name="Golino D."/>
            <person name="Preece J."/>
            <person name="Michelmore R."/>
        </authorList>
    </citation>
    <scope>NUCLEOTIDE SEQUENCE [LARGE SCALE GENOMIC DNA]</scope>
</reference>
<organism evidence="1 2">
    <name type="scientific">Pistacia atlantica</name>
    <dbReference type="NCBI Taxonomy" id="434234"/>
    <lineage>
        <taxon>Eukaryota</taxon>
        <taxon>Viridiplantae</taxon>
        <taxon>Streptophyta</taxon>
        <taxon>Embryophyta</taxon>
        <taxon>Tracheophyta</taxon>
        <taxon>Spermatophyta</taxon>
        <taxon>Magnoliopsida</taxon>
        <taxon>eudicotyledons</taxon>
        <taxon>Gunneridae</taxon>
        <taxon>Pentapetalae</taxon>
        <taxon>rosids</taxon>
        <taxon>malvids</taxon>
        <taxon>Sapindales</taxon>
        <taxon>Anacardiaceae</taxon>
        <taxon>Pistacia</taxon>
    </lineage>
</organism>
<dbReference type="EMBL" id="CM047899">
    <property type="protein sequence ID" value="KAJ0102590.1"/>
    <property type="molecule type" value="Genomic_DNA"/>
</dbReference>
<comment type="caution">
    <text evidence="1">The sequence shown here is derived from an EMBL/GenBank/DDBJ whole genome shotgun (WGS) entry which is preliminary data.</text>
</comment>
<evidence type="ECO:0000313" key="2">
    <source>
        <dbReference type="Proteomes" id="UP001164250"/>
    </source>
</evidence>